<gene>
    <name evidence="2" type="ordered locus">Snas_4345</name>
</gene>
<dbReference type="STRING" id="446470.Snas_4345"/>
<name>D3Q3S5_STANL</name>
<dbReference type="KEGG" id="sna:Snas_4345"/>
<organism evidence="2 3">
    <name type="scientific">Stackebrandtia nassauensis (strain DSM 44728 / CIP 108903 / NRRL B-16338 / NBRC 102104 / LLR-40K-21)</name>
    <dbReference type="NCBI Taxonomy" id="446470"/>
    <lineage>
        <taxon>Bacteria</taxon>
        <taxon>Bacillati</taxon>
        <taxon>Actinomycetota</taxon>
        <taxon>Actinomycetes</taxon>
        <taxon>Glycomycetales</taxon>
        <taxon>Glycomycetaceae</taxon>
        <taxon>Stackebrandtia</taxon>
    </lineage>
</organism>
<dbReference type="Proteomes" id="UP000000844">
    <property type="component" value="Chromosome"/>
</dbReference>
<keyword evidence="1" id="KW-0472">Membrane</keyword>
<feature type="transmembrane region" description="Helical" evidence="1">
    <location>
        <begin position="56"/>
        <end position="77"/>
    </location>
</feature>
<keyword evidence="1" id="KW-0812">Transmembrane</keyword>
<evidence type="ECO:0000256" key="1">
    <source>
        <dbReference type="SAM" id="Phobius"/>
    </source>
</evidence>
<dbReference type="HOGENOM" id="CLU_1433688_0_0_11"/>
<dbReference type="RefSeq" id="WP_013019563.1">
    <property type="nucleotide sequence ID" value="NC_013947.1"/>
</dbReference>
<evidence type="ECO:0008006" key="4">
    <source>
        <dbReference type="Google" id="ProtNLM"/>
    </source>
</evidence>
<accession>D3Q3S5</accession>
<dbReference type="eggNOG" id="ENOG5034AHP">
    <property type="taxonomic scope" value="Bacteria"/>
</dbReference>
<protein>
    <recommendedName>
        <fullName evidence="4">Alkaline shock response membrane anchor protein AmaP</fullName>
    </recommendedName>
</protein>
<dbReference type="AlphaFoldDB" id="D3Q3S5"/>
<sequence>MTDGANRALWIIVGLVLAAVGGLGVAAHSGRLRFADPDDPLLSGAVIDLWHRGDPWNLAVVIVLGLLLVIVGIVLFGREFRRRGTSRIDDLSHPGERGDTVVRAAALINCLERDVATGRGIVKVSATITGHTDSPRVWLWVGLAPGATVTQAREHVDESLRRFTTTSGITPGSVDVTVLPTAKAQARVR</sequence>
<proteinExistence type="predicted"/>
<dbReference type="EMBL" id="CP001778">
    <property type="protein sequence ID" value="ADD43992.1"/>
    <property type="molecule type" value="Genomic_DNA"/>
</dbReference>
<dbReference type="OrthoDB" id="3393016at2"/>
<evidence type="ECO:0000313" key="3">
    <source>
        <dbReference type="Proteomes" id="UP000000844"/>
    </source>
</evidence>
<reference evidence="2 3" key="1">
    <citation type="journal article" date="2009" name="Stand. Genomic Sci.">
        <title>Complete genome sequence of Stackebrandtia nassauensis type strain (LLR-40K-21).</title>
        <authorList>
            <person name="Munk C."/>
            <person name="Lapidus A."/>
            <person name="Copeland A."/>
            <person name="Jando M."/>
            <person name="Mayilraj S."/>
            <person name="Glavina Del Rio T."/>
            <person name="Nolan M."/>
            <person name="Chen F."/>
            <person name="Lucas S."/>
            <person name="Tice H."/>
            <person name="Cheng J.F."/>
            <person name="Han C."/>
            <person name="Detter J.C."/>
            <person name="Bruce D."/>
            <person name="Goodwin L."/>
            <person name="Chain P."/>
            <person name="Pitluck S."/>
            <person name="Goker M."/>
            <person name="Ovchinikova G."/>
            <person name="Pati A."/>
            <person name="Ivanova N."/>
            <person name="Mavromatis K."/>
            <person name="Chen A."/>
            <person name="Palaniappan K."/>
            <person name="Land M."/>
            <person name="Hauser L."/>
            <person name="Chang Y.J."/>
            <person name="Jeffries C.D."/>
            <person name="Bristow J."/>
            <person name="Eisen J.A."/>
            <person name="Markowitz V."/>
            <person name="Hugenholtz P."/>
            <person name="Kyrpides N.C."/>
            <person name="Klenk H.P."/>
        </authorList>
    </citation>
    <scope>NUCLEOTIDE SEQUENCE [LARGE SCALE GENOMIC DNA]</scope>
    <source>
        <strain evidence="3">DSM 44728 / CIP 108903 / NRRL B-16338 / NBRC 102104 / LLR-40K-21</strain>
    </source>
</reference>
<keyword evidence="1" id="KW-1133">Transmembrane helix</keyword>
<evidence type="ECO:0000313" key="2">
    <source>
        <dbReference type="EMBL" id="ADD43992.1"/>
    </source>
</evidence>
<keyword evidence="3" id="KW-1185">Reference proteome</keyword>